<keyword evidence="7" id="KW-1185">Reference proteome</keyword>
<evidence type="ECO:0000259" key="3">
    <source>
        <dbReference type="Pfam" id="PF00394"/>
    </source>
</evidence>
<comment type="caution">
    <text evidence="6">The sequence shown here is derived from an EMBL/GenBank/DDBJ whole genome shotgun (WGS) entry which is preliminary data.</text>
</comment>
<reference evidence="6" key="2">
    <citation type="submission" date="2020-09" db="EMBL/GenBank/DDBJ databases">
        <authorList>
            <person name="Sun Q."/>
            <person name="Zhou Y."/>
        </authorList>
    </citation>
    <scope>NUCLEOTIDE SEQUENCE</scope>
    <source>
        <strain evidence="6">CGMCC 1.12187</strain>
    </source>
</reference>
<dbReference type="Pfam" id="PF00394">
    <property type="entry name" value="Cu-oxidase"/>
    <property type="match status" value="1"/>
</dbReference>
<dbReference type="AlphaFoldDB" id="A0A917GTL4"/>
<dbReference type="Pfam" id="PF07732">
    <property type="entry name" value="Cu-oxidase_3"/>
    <property type="match status" value="1"/>
</dbReference>
<dbReference type="InterPro" id="IPR011706">
    <property type="entry name" value="Cu-oxidase_C"/>
</dbReference>
<sequence length="506" mass="54167">MSPLTRRQLLALGLVGAGATAAGGAGLWWASTGGVGRGGGQIVEPPVLPSAGGLLEQDLEAAPARVRIGSRTANVQAFNGSLPGPTLRVRPGDTLRVRMRNGLAAPTNLHVHGLHVSPEGNGDNPFVSIAPGESFDYEHRIPEDHPPGTYWYHPHHHGHVADQIAAGLYGVIVVEDPDPVPVTRERVLVVSDLSLDPDGNLSDVTPMEQMMGREGRIVLVNGQVRPQLSAAPGERELWRVVNACPARFLHLSLDGQGLRLLSRDVGRLREPVDVTEVELAPGNRVELLVETRQGTSTLVTSPVDRGSMAGMMGGGMGRMMGDDRPGGDEPVELLTLGVAGDRAPEPEAVAAAAPLRDLREEPVAQRRTLDFAMGGMGAGMMDGGMLDGGMMDDGDGPGMMSFTINGQEFDPGRLDETVRAGTVEEWILTNSSPMDHPFHLHVWPMQVVEDGNRDLAEPVWLDVVNIPARGRVVVRVAFDDFPGRTVYHCHILDHEDLGMMGTVEAR</sequence>
<dbReference type="InterPro" id="IPR001117">
    <property type="entry name" value="Cu-oxidase_2nd"/>
</dbReference>
<dbReference type="GO" id="GO:0016491">
    <property type="term" value="F:oxidoreductase activity"/>
    <property type="evidence" value="ECO:0007669"/>
    <property type="project" value="UniProtKB-KW"/>
</dbReference>
<keyword evidence="2" id="KW-0560">Oxidoreductase</keyword>
<dbReference type="InterPro" id="IPR008972">
    <property type="entry name" value="Cupredoxin"/>
</dbReference>
<feature type="domain" description="Plastocyanin-like" evidence="3">
    <location>
        <begin position="215"/>
        <end position="293"/>
    </location>
</feature>
<gene>
    <name evidence="6" type="ORF">GCM10011374_19790</name>
</gene>
<proteinExistence type="predicted"/>
<evidence type="ECO:0008006" key="8">
    <source>
        <dbReference type="Google" id="ProtNLM"/>
    </source>
</evidence>
<feature type="domain" description="Plastocyanin-like" evidence="4">
    <location>
        <begin position="401"/>
        <end position="504"/>
    </location>
</feature>
<dbReference type="PROSITE" id="PS00080">
    <property type="entry name" value="MULTICOPPER_OXIDASE2"/>
    <property type="match status" value="1"/>
</dbReference>
<dbReference type="InterPro" id="IPR011707">
    <property type="entry name" value="Cu-oxidase-like_N"/>
</dbReference>
<dbReference type="InterPro" id="IPR045087">
    <property type="entry name" value="Cu-oxidase_fam"/>
</dbReference>
<dbReference type="GO" id="GO:0005507">
    <property type="term" value="F:copper ion binding"/>
    <property type="evidence" value="ECO:0007669"/>
    <property type="project" value="InterPro"/>
</dbReference>
<evidence type="ECO:0000313" key="6">
    <source>
        <dbReference type="EMBL" id="GGG57000.1"/>
    </source>
</evidence>
<protein>
    <recommendedName>
        <fullName evidence="8">Copper-containing nitrite reductase</fullName>
    </recommendedName>
</protein>
<dbReference type="PANTHER" id="PTHR11709:SF2">
    <property type="entry name" value="MULTICOPPER OXIDASE LPR1"/>
    <property type="match status" value="1"/>
</dbReference>
<accession>A0A917GTL4</accession>
<evidence type="ECO:0000259" key="5">
    <source>
        <dbReference type="Pfam" id="PF07732"/>
    </source>
</evidence>
<evidence type="ECO:0000256" key="1">
    <source>
        <dbReference type="ARBA" id="ARBA00022723"/>
    </source>
</evidence>
<dbReference type="RefSeq" id="WP_188536729.1">
    <property type="nucleotide sequence ID" value="NZ_BMEQ01000009.1"/>
</dbReference>
<dbReference type="CDD" id="cd13900">
    <property type="entry name" value="CuRO_3_Tth-MCO_like"/>
    <property type="match status" value="1"/>
</dbReference>
<dbReference type="PROSITE" id="PS51318">
    <property type="entry name" value="TAT"/>
    <property type="match status" value="1"/>
</dbReference>
<dbReference type="EMBL" id="BMEQ01000009">
    <property type="protein sequence ID" value="GGG57000.1"/>
    <property type="molecule type" value="Genomic_DNA"/>
</dbReference>
<evidence type="ECO:0000256" key="2">
    <source>
        <dbReference type="ARBA" id="ARBA00023002"/>
    </source>
</evidence>
<evidence type="ECO:0000259" key="4">
    <source>
        <dbReference type="Pfam" id="PF07731"/>
    </source>
</evidence>
<dbReference type="PANTHER" id="PTHR11709">
    <property type="entry name" value="MULTI-COPPER OXIDASE"/>
    <property type="match status" value="1"/>
</dbReference>
<dbReference type="Gene3D" id="2.60.40.420">
    <property type="entry name" value="Cupredoxins - blue copper proteins"/>
    <property type="match status" value="3"/>
</dbReference>
<dbReference type="Pfam" id="PF07731">
    <property type="entry name" value="Cu-oxidase_2"/>
    <property type="match status" value="1"/>
</dbReference>
<dbReference type="CDD" id="cd13853">
    <property type="entry name" value="CuRO_1_Tth-MCO_like"/>
    <property type="match status" value="1"/>
</dbReference>
<reference evidence="6" key="1">
    <citation type="journal article" date="2014" name="Int. J. Syst. Evol. Microbiol.">
        <title>Complete genome sequence of Corynebacterium casei LMG S-19264T (=DSM 44701T), isolated from a smear-ripened cheese.</title>
        <authorList>
            <consortium name="US DOE Joint Genome Institute (JGI-PGF)"/>
            <person name="Walter F."/>
            <person name="Albersmeier A."/>
            <person name="Kalinowski J."/>
            <person name="Ruckert C."/>
        </authorList>
    </citation>
    <scope>NUCLEOTIDE SEQUENCE</scope>
    <source>
        <strain evidence="6">CGMCC 1.12187</strain>
    </source>
</reference>
<dbReference type="InterPro" id="IPR006311">
    <property type="entry name" value="TAT_signal"/>
</dbReference>
<evidence type="ECO:0000313" key="7">
    <source>
        <dbReference type="Proteomes" id="UP000638848"/>
    </source>
</evidence>
<keyword evidence="1" id="KW-0479">Metal-binding</keyword>
<dbReference type="Proteomes" id="UP000638848">
    <property type="component" value="Unassembled WGS sequence"/>
</dbReference>
<name>A0A917GTL4_9MICC</name>
<feature type="domain" description="Plastocyanin-like" evidence="5">
    <location>
        <begin position="69"/>
        <end position="177"/>
    </location>
</feature>
<organism evidence="6 7">
    <name type="scientific">Kocuria dechangensis</name>
    <dbReference type="NCBI Taxonomy" id="1176249"/>
    <lineage>
        <taxon>Bacteria</taxon>
        <taxon>Bacillati</taxon>
        <taxon>Actinomycetota</taxon>
        <taxon>Actinomycetes</taxon>
        <taxon>Micrococcales</taxon>
        <taxon>Micrococcaceae</taxon>
        <taxon>Kocuria</taxon>
    </lineage>
</organism>
<dbReference type="InterPro" id="IPR002355">
    <property type="entry name" value="Cu_oxidase_Cu_BS"/>
</dbReference>
<dbReference type="SUPFAM" id="SSF49503">
    <property type="entry name" value="Cupredoxins"/>
    <property type="match status" value="3"/>
</dbReference>